<comment type="similarity">
    <text evidence="3">Belongs to the glycosyltransferase 9 family.</text>
</comment>
<sequence>MSDPAKILVVQPSWVGDAVMATPTLRSLRLRYPNAEISYLMKRYVKPLYAGMPWADRLITYRTGKTKAKAGKGQFFDLAARLRSADFDMAVLLPNSFKSALVCRMAKIKKVVGYDRDGRGFLLSDRLLAPKEAGKFVPNPIIKYYLGLAHYLGAGRGGASGDLKMELFVTPAEKREAEAVLERGGLPRDIDRPGSHGQPPMILLNPGANYGAAKLWKAEYFAELADRFIEELGATVLISAAPKERPIVEQIKRHMKRAPVDLSNKGTDLGNLKEIIRRCDLMVTNDTGPRHIAAAMDVPVVTIFGPTHPEWTEIYYPKERQVAVKVFCGPCQKKTCPLDHRCITRVTPAMVWDKSVELLKAGSASEPQTTVVAGAGS</sequence>
<dbReference type="NCBIfam" id="TIGR02195">
    <property type="entry name" value="heptsyl_trn_II"/>
    <property type="match status" value="1"/>
</dbReference>
<dbReference type="PANTHER" id="PTHR30160:SF7">
    <property type="entry name" value="ADP-HEPTOSE--LPS HEPTOSYLTRANSFERASE 2"/>
    <property type="match status" value="1"/>
</dbReference>
<gene>
    <name evidence="6" type="primary">waaF</name>
    <name evidence="6" type="ORF">IPV69_13550</name>
</gene>
<keyword evidence="2" id="KW-0808">Transferase</keyword>
<dbReference type="EMBL" id="CP063458">
    <property type="protein sequence ID" value="QOV87316.1"/>
    <property type="molecule type" value="Genomic_DNA"/>
</dbReference>
<accession>A0A7M2WPC6</accession>
<organism evidence="6 7">
    <name type="scientific">Humisphaera borealis</name>
    <dbReference type="NCBI Taxonomy" id="2807512"/>
    <lineage>
        <taxon>Bacteria</taxon>
        <taxon>Pseudomonadati</taxon>
        <taxon>Planctomycetota</taxon>
        <taxon>Phycisphaerae</taxon>
        <taxon>Tepidisphaerales</taxon>
        <taxon>Tepidisphaeraceae</taxon>
        <taxon>Humisphaera</taxon>
    </lineage>
</organism>
<dbReference type="PANTHER" id="PTHR30160">
    <property type="entry name" value="TETRAACYLDISACCHARIDE 4'-KINASE-RELATED"/>
    <property type="match status" value="1"/>
</dbReference>
<evidence type="ECO:0000256" key="3">
    <source>
        <dbReference type="ARBA" id="ARBA00043995"/>
    </source>
</evidence>
<evidence type="ECO:0000256" key="5">
    <source>
        <dbReference type="ARBA" id="ARBA00047503"/>
    </source>
</evidence>
<dbReference type="GO" id="GO:0005829">
    <property type="term" value="C:cytosol"/>
    <property type="evidence" value="ECO:0007669"/>
    <property type="project" value="TreeGrafter"/>
</dbReference>
<dbReference type="GO" id="GO:0009244">
    <property type="term" value="P:lipopolysaccharide core region biosynthetic process"/>
    <property type="evidence" value="ECO:0007669"/>
    <property type="project" value="TreeGrafter"/>
</dbReference>
<evidence type="ECO:0000313" key="6">
    <source>
        <dbReference type="EMBL" id="QOV87316.1"/>
    </source>
</evidence>
<dbReference type="RefSeq" id="WP_206290215.1">
    <property type="nucleotide sequence ID" value="NZ_CP063458.1"/>
</dbReference>
<proteinExistence type="inferred from homology"/>
<evidence type="ECO:0000313" key="7">
    <source>
        <dbReference type="Proteomes" id="UP000593765"/>
    </source>
</evidence>
<dbReference type="EC" id="2.4.99.24" evidence="4"/>
<dbReference type="InterPro" id="IPR011910">
    <property type="entry name" value="RfaF"/>
</dbReference>
<reference evidence="6 7" key="1">
    <citation type="submission" date="2020-10" db="EMBL/GenBank/DDBJ databases">
        <title>Wide distribution of Phycisphaera-like planctomycetes from WD2101 soil group in peatlands and genome analysis of the first cultivated representative.</title>
        <authorList>
            <person name="Dedysh S.N."/>
            <person name="Beletsky A.V."/>
            <person name="Ivanova A."/>
            <person name="Kulichevskaya I.S."/>
            <person name="Suzina N.E."/>
            <person name="Philippov D.A."/>
            <person name="Rakitin A.L."/>
            <person name="Mardanov A.V."/>
            <person name="Ravin N.V."/>
        </authorList>
    </citation>
    <scope>NUCLEOTIDE SEQUENCE [LARGE SCALE GENOMIC DNA]</scope>
    <source>
        <strain evidence="6 7">M1803</strain>
    </source>
</reference>
<name>A0A7M2WPC6_9BACT</name>
<keyword evidence="7" id="KW-1185">Reference proteome</keyword>
<dbReference type="InterPro" id="IPR051199">
    <property type="entry name" value="LPS_LOS_Heptosyltrfase"/>
</dbReference>
<dbReference type="Proteomes" id="UP000593765">
    <property type="component" value="Chromosome"/>
</dbReference>
<dbReference type="Pfam" id="PF01075">
    <property type="entry name" value="Glyco_transf_9"/>
    <property type="match status" value="1"/>
</dbReference>
<evidence type="ECO:0000256" key="1">
    <source>
        <dbReference type="ARBA" id="ARBA00022676"/>
    </source>
</evidence>
<dbReference type="KEGG" id="hbs:IPV69_13550"/>
<comment type="catalytic activity">
    <reaction evidence="5">
        <text>an L-alpha-D-Hep-(1-&gt;5)-[alpha-Kdo-(2-&gt;4)]-alpha-Kdo-(2-&gt;6)-lipid A + ADP-L-glycero-beta-D-manno-heptose = an L-alpha-D-Hep-(1-&gt;3)-L-alpha-D-Hep-(1-&gt;5)-[alpha-Kdo-(2-&gt;4)]-alpha-Kdo-(2-&gt;6)-lipid A + ADP + H(+)</text>
        <dbReference type="Rhea" id="RHEA:74071"/>
        <dbReference type="ChEBI" id="CHEBI:15378"/>
        <dbReference type="ChEBI" id="CHEBI:61506"/>
        <dbReference type="ChEBI" id="CHEBI:193068"/>
        <dbReference type="ChEBI" id="CHEBI:193069"/>
        <dbReference type="ChEBI" id="CHEBI:456216"/>
        <dbReference type="EC" id="2.4.99.24"/>
    </reaction>
</comment>
<dbReference type="Gene3D" id="3.40.50.2000">
    <property type="entry name" value="Glycogen Phosphorylase B"/>
    <property type="match status" value="2"/>
</dbReference>
<protein>
    <recommendedName>
        <fullName evidence="4">lipopolysaccharide heptosyltransferase II</fullName>
        <ecNumber evidence="4">2.4.99.24</ecNumber>
    </recommendedName>
</protein>
<dbReference type="GO" id="GO:0008713">
    <property type="term" value="F:ADP-heptose-lipopolysaccharide heptosyltransferase activity"/>
    <property type="evidence" value="ECO:0007669"/>
    <property type="project" value="UniProtKB-EC"/>
</dbReference>
<evidence type="ECO:0000256" key="2">
    <source>
        <dbReference type="ARBA" id="ARBA00022679"/>
    </source>
</evidence>
<keyword evidence="1" id="KW-0328">Glycosyltransferase</keyword>
<dbReference type="CDD" id="cd03789">
    <property type="entry name" value="GT9_LPS_heptosyltransferase"/>
    <property type="match status" value="1"/>
</dbReference>
<evidence type="ECO:0000256" key="4">
    <source>
        <dbReference type="ARBA" id="ARBA00044042"/>
    </source>
</evidence>
<dbReference type="AlphaFoldDB" id="A0A7M2WPC6"/>
<dbReference type="SUPFAM" id="SSF53756">
    <property type="entry name" value="UDP-Glycosyltransferase/glycogen phosphorylase"/>
    <property type="match status" value="1"/>
</dbReference>
<dbReference type="InterPro" id="IPR002201">
    <property type="entry name" value="Glyco_trans_9"/>
</dbReference>